<sequence>MKRKFLSISCCFFLSLSLICCSQVKSSLDGNDTSIITSASDNTSISSQDETLINDALSVDESTLQDSESTTNVSTSTISENPKENTNTSSAIEKNTTVENLSSTEDSSYSSQTCRLFFYNSVDGRRYYVDENIHVEENALVSALTSALQDNKYSSDFILLSNQIGVSSATVDAANNALTVKFNDSFEKYMNLDPASSYELIYTLINTYAYNYKVNKVSLYFNNLQYTAAPSADENGWYAPYFDSSISYNKN</sequence>
<evidence type="ECO:0000256" key="2">
    <source>
        <dbReference type="SAM" id="SignalP"/>
    </source>
</evidence>
<accession>A0A8I0A8M2</accession>
<keyword evidence="2" id="KW-0732">Signal</keyword>
<reference evidence="3" key="1">
    <citation type="submission" date="2020-08" db="EMBL/GenBank/DDBJ databases">
        <title>Genome public.</title>
        <authorList>
            <person name="Liu C."/>
            <person name="Sun Q."/>
        </authorList>
    </citation>
    <scope>NUCLEOTIDE SEQUENCE</scope>
    <source>
        <strain evidence="3">NSJ-42</strain>
    </source>
</reference>
<dbReference type="RefSeq" id="WP_186834761.1">
    <property type="nucleotide sequence ID" value="NZ_JACOOQ010000004.1"/>
</dbReference>
<proteinExistence type="predicted"/>
<feature type="compositionally biased region" description="Polar residues" evidence="1">
    <location>
        <begin position="63"/>
        <end position="101"/>
    </location>
</feature>
<gene>
    <name evidence="3" type="ORF">H8R92_03475</name>
</gene>
<feature type="chain" id="PRO_5038657515" evidence="2">
    <location>
        <begin position="23"/>
        <end position="251"/>
    </location>
</feature>
<evidence type="ECO:0000313" key="3">
    <source>
        <dbReference type="EMBL" id="MBC5639501.1"/>
    </source>
</evidence>
<dbReference type="EMBL" id="JACOOQ010000004">
    <property type="protein sequence ID" value="MBC5639501.1"/>
    <property type="molecule type" value="Genomic_DNA"/>
</dbReference>
<feature type="region of interest" description="Disordered" evidence="1">
    <location>
        <begin position="63"/>
        <end position="106"/>
    </location>
</feature>
<name>A0A8I0A8M2_9CLOT</name>
<protein>
    <submittedName>
        <fullName evidence="3">GerMN domain-containing protein</fullName>
    </submittedName>
</protein>
<organism evidence="3 4">
    <name type="scientific">Clostridium lentum</name>
    <dbReference type="NCBI Taxonomy" id="2763037"/>
    <lineage>
        <taxon>Bacteria</taxon>
        <taxon>Bacillati</taxon>
        <taxon>Bacillota</taxon>
        <taxon>Clostridia</taxon>
        <taxon>Eubacteriales</taxon>
        <taxon>Clostridiaceae</taxon>
        <taxon>Clostridium</taxon>
    </lineage>
</organism>
<keyword evidence="4" id="KW-1185">Reference proteome</keyword>
<feature type="signal peptide" evidence="2">
    <location>
        <begin position="1"/>
        <end position="22"/>
    </location>
</feature>
<evidence type="ECO:0000256" key="1">
    <source>
        <dbReference type="SAM" id="MobiDB-lite"/>
    </source>
</evidence>
<comment type="caution">
    <text evidence="3">The sequence shown here is derived from an EMBL/GenBank/DDBJ whole genome shotgun (WGS) entry which is preliminary data.</text>
</comment>
<dbReference type="AlphaFoldDB" id="A0A8I0A8M2"/>
<dbReference type="Proteomes" id="UP000662088">
    <property type="component" value="Unassembled WGS sequence"/>
</dbReference>
<evidence type="ECO:0000313" key="4">
    <source>
        <dbReference type="Proteomes" id="UP000662088"/>
    </source>
</evidence>